<accession>A0AAV4VI71</accession>
<reference evidence="2 3" key="1">
    <citation type="submission" date="2021-06" db="EMBL/GenBank/DDBJ databases">
        <title>Caerostris extrusa draft genome.</title>
        <authorList>
            <person name="Kono N."/>
            <person name="Arakawa K."/>
        </authorList>
    </citation>
    <scope>NUCLEOTIDE SEQUENCE [LARGE SCALE GENOMIC DNA]</scope>
</reference>
<evidence type="ECO:0000313" key="2">
    <source>
        <dbReference type="EMBL" id="GIY69135.1"/>
    </source>
</evidence>
<dbReference type="InterPro" id="IPR044978">
    <property type="entry name" value="GRV2/DNAJC13"/>
</dbReference>
<organism evidence="2 3">
    <name type="scientific">Caerostris extrusa</name>
    <name type="common">Bark spider</name>
    <name type="synonym">Caerostris bankana</name>
    <dbReference type="NCBI Taxonomy" id="172846"/>
    <lineage>
        <taxon>Eukaryota</taxon>
        <taxon>Metazoa</taxon>
        <taxon>Ecdysozoa</taxon>
        <taxon>Arthropoda</taxon>
        <taxon>Chelicerata</taxon>
        <taxon>Arachnida</taxon>
        <taxon>Araneae</taxon>
        <taxon>Araneomorphae</taxon>
        <taxon>Entelegynae</taxon>
        <taxon>Araneoidea</taxon>
        <taxon>Araneidae</taxon>
        <taxon>Caerostris</taxon>
    </lineage>
</organism>
<evidence type="ECO:0000313" key="3">
    <source>
        <dbReference type="Proteomes" id="UP001054945"/>
    </source>
</evidence>
<protein>
    <submittedName>
        <fullName evidence="2">DnaJ homolog subfamily C member 13</fullName>
    </submittedName>
</protein>
<gene>
    <name evidence="2" type="primary">DNAJC13</name>
    <name evidence="2" type="ORF">CEXT_130801</name>
</gene>
<dbReference type="AlphaFoldDB" id="A0AAV4VI71"/>
<dbReference type="PANTHER" id="PTHR36983">
    <property type="entry name" value="DNAJ HOMOLOG SUBFAMILY C MEMBER 13"/>
    <property type="match status" value="1"/>
</dbReference>
<proteinExistence type="predicted"/>
<dbReference type="PANTHER" id="PTHR36983:SF2">
    <property type="entry name" value="DNAJ HOMOLOG SUBFAMILY C MEMBER 13"/>
    <property type="match status" value="1"/>
</dbReference>
<comment type="caution">
    <text evidence="2">The sequence shown here is derived from an EMBL/GenBank/DDBJ whole genome shotgun (WGS) entry which is preliminary data.</text>
</comment>
<name>A0AAV4VI71_CAEEX</name>
<dbReference type="InterPro" id="IPR045802">
    <property type="entry name" value="GRV2/DNAJC13_N"/>
</dbReference>
<dbReference type="GO" id="GO:0007032">
    <property type="term" value="P:endosome organization"/>
    <property type="evidence" value="ECO:0007669"/>
    <property type="project" value="InterPro"/>
</dbReference>
<dbReference type="Pfam" id="PF19432">
    <property type="entry name" value="RME-8_N"/>
    <property type="match status" value="1"/>
</dbReference>
<dbReference type="GO" id="GO:0006898">
    <property type="term" value="P:receptor-mediated endocytosis"/>
    <property type="evidence" value="ECO:0007669"/>
    <property type="project" value="TreeGrafter"/>
</dbReference>
<sequence>MIGTSCVPEDKLQQRPIVLRKRRKRVQTEANWSMFYYHFNQDHIKPDLIWNYRTREELKDALEKEMRDFSSCRDLSRSITISWNHTEFEVHYNTLAEEIKIGDYYLRLLLEEDEKDTSGNSYIKKNRMNFLMTFITVFFYLPNHL</sequence>
<keyword evidence="3" id="KW-1185">Reference proteome</keyword>
<dbReference type="Proteomes" id="UP001054945">
    <property type="component" value="Unassembled WGS sequence"/>
</dbReference>
<dbReference type="EMBL" id="BPLR01014493">
    <property type="protein sequence ID" value="GIY69135.1"/>
    <property type="molecule type" value="Genomic_DNA"/>
</dbReference>
<feature type="domain" description="DnaJ homologue subfamily C GRV2/DNAJC13 N-terminal" evidence="1">
    <location>
        <begin position="9"/>
        <end position="113"/>
    </location>
</feature>
<dbReference type="GO" id="GO:0010008">
    <property type="term" value="C:endosome membrane"/>
    <property type="evidence" value="ECO:0007669"/>
    <property type="project" value="TreeGrafter"/>
</dbReference>
<evidence type="ECO:0000259" key="1">
    <source>
        <dbReference type="Pfam" id="PF19432"/>
    </source>
</evidence>
<dbReference type="GO" id="GO:2000641">
    <property type="term" value="P:regulation of early endosome to late endosome transport"/>
    <property type="evidence" value="ECO:0007669"/>
    <property type="project" value="InterPro"/>
</dbReference>